<comment type="caution">
    <text evidence="3">The sequence shown here is derived from an EMBL/GenBank/DDBJ whole genome shotgun (WGS) entry which is preliminary data.</text>
</comment>
<keyword evidence="2" id="KW-1133">Transmembrane helix</keyword>
<accession>A0A391NX13</accession>
<feature type="transmembrane region" description="Helical" evidence="2">
    <location>
        <begin position="6"/>
        <end position="27"/>
    </location>
</feature>
<dbReference type="RefSeq" id="WP_170141670.1">
    <property type="nucleotide sequence ID" value="NZ_BHGK01000001.1"/>
</dbReference>
<evidence type="ECO:0000256" key="2">
    <source>
        <dbReference type="SAM" id="Phobius"/>
    </source>
</evidence>
<feature type="region of interest" description="Disordered" evidence="1">
    <location>
        <begin position="91"/>
        <end position="164"/>
    </location>
</feature>
<feature type="compositionally biased region" description="Polar residues" evidence="1">
    <location>
        <begin position="96"/>
        <end position="121"/>
    </location>
</feature>
<reference evidence="4" key="1">
    <citation type="submission" date="2018-09" db="EMBL/GenBank/DDBJ databases">
        <title>Draft Genome Sequence of Mediterraneibacter sp. KCTC 15684.</title>
        <authorList>
            <person name="Kim J.S."/>
            <person name="Han K.I."/>
            <person name="Suh M.K."/>
            <person name="Lee K.C."/>
            <person name="Eom M.K."/>
            <person name="Lee J.H."/>
            <person name="Park S.H."/>
            <person name="Kang S.W."/>
            <person name="Park J.E."/>
            <person name="Oh B.S."/>
            <person name="Yu S.Y."/>
            <person name="Choi S.H."/>
            <person name="Lee D.H."/>
            <person name="Yoon H."/>
            <person name="Kim B."/>
            <person name="Yang S.J."/>
            <person name="Lee J.S."/>
        </authorList>
    </citation>
    <scope>NUCLEOTIDE SEQUENCE [LARGE SCALE GENOMIC DNA]</scope>
    <source>
        <strain evidence="4">KCTC 15684</strain>
    </source>
</reference>
<dbReference type="Pfam" id="PF09581">
    <property type="entry name" value="Spore_III_AF"/>
    <property type="match status" value="1"/>
</dbReference>
<evidence type="ECO:0008006" key="5">
    <source>
        <dbReference type="Google" id="ProtNLM"/>
    </source>
</evidence>
<dbReference type="AlphaFoldDB" id="A0A391NX13"/>
<dbReference type="InterPro" id="IPR014245">
    <property type="entry name" value="Spore_III_AF"/>
</dbReference>
<feature type="transmembrane region" description="Helical" evidence="2">
    <location>
        <begin position="34"/>
        <end position="52"/>
    </location>
</feature>
<sequence>MFTYLYDWMYQITFYLVIFTAALQLLPSGNYRKYVRFFVGLVLILLVISPVLKLSGTGDLSQMFSEKEQEVADFEETLHLKNVELGKEANHEIQNKIGSNDTETQGVTGHDQSTKTGTESGESAADATEMQEKTTGEVTEGAGTGGRRQENGQKQIFVEPVRLE</sequence>
<dbReference type="Proteomes" id="UP000265643">
    <property type="component" value="Unassembled WGS sequence"/>
</dbReference>
<evidence type="ECO:0000313" key="3">
    <source>
        <dbReference type="EMBL" id="GCA65744.1"/>
    </source>
</evidence>
<keyword evidence="4" id="KW-1185">Reference proteome</keyword>
<gene>
    <name evidence="3" type="ORF">KGMB01110_01800</name>
</gene>
<proteinExistence type="predicted"/>
<dbReference type="EMBL" id="BHGK01000001">
    <property type="protein sequence ID" value="GCA65744.1"/>
    <property type="molecule type" value="Genomic_DNA"/>
</dbReference>
<evidence type="ECO:0000256" key="1">
    <source>
        <dbReference type="SAM" id="MobiDB-lite"/>
    </source>
</evidence>
<keyword evidence="2" id="KW-0472">Membrane</keyword>
<organism evidence="3 4">
    <name type="scientific">Mediterraneibacter butyricigenes</name>
    <dbReference type="NCBI Taxonomy" id="2316025"/>
    <lineage>
        <taxon>Bacteria</taxon>
        <taxon>Bacillati</taxon>
        <taxon>Bacillota</taxon>
        <taxon>Clostridia</taxon>
        <taxon>Lachnospirales</taxon>
        <taxon>Lachnospiraceae</taxon>
        <taxon>Mediterraneibacter</taxon>
    </lineage>
</organism>
<protein>
    <recommendedName>
        <fullName evidence="5">Stage III sporulation protein AF</fullName>
    </recommendedName>
</protein>
<keyword evidence="2" id="KW-0812">Transmembrane</keyword>
<evidence type="ECO:0000313" key="4">
    <source>
        <dbReference type="Proteomes" id="UP000265643"/>
    </source>
</evidence>
<name>A0A391NX13_9FIRM</name>